<comment type="caution">
    <text evidence="1">The sequence shown here is derived from an EMBL/GenBank/DDBJ whole genome shotgun (WGS) entry which is preliminary data.</text>
</comment>
<gene>
    <name evidence="1" type="ORF">G6M46_19220</name>
</gene>
<sequence>MPVRAPRICKCGKVVPSGVICPCVARDNRDRKARFDLKRPAAHKRGYDSEWRTQAKAFLAIPGNDLCECGAPAVLVRHAVSIKRRPDLRMVKSNWRPGCQRCNAIDAAKERLEQKGKTS</sequence>
<accession>A0AA44JB45</accession>
<reference evidence="1" key="1">
    <citation type="journal article" date="2020" name="Science">
        <title>Unexpected conservation and global transmission of agrobacterial virulence plasmids.</title>
        <authorList>
            <person name="Weisberg A.J."/>
            <person name="Davis E.W. 2nd"/>
            <person name="Tabima J."/>
            <person name="Belcher M.S."/>
            <person name="Miller M."/>
            <person name="Kuo C.H."/>
            <person name="Loper J.E."/>
            <person name="Grunwald N.J."/>
            <person name="Putnam M.L."/>
            <person name="Chang J.H."/>
        </authorList>
    </citation>
    <scope>NUCLEOTIDE SEQUENCE</scope>
    <source>
        <strain evidence="1">17-1853-1a</strain>
    </source>
</reference>
<evidence type="ECO:0000313" key="1">
    <source>
        <dbReference type="EMBL" id="NTC30267.1"/>
    </source>
</evidence>
<dbReference type="Proteomes" id="UP000702952">
    <property type="component" value="Unassembled WGS sequence"/>
</dbReference>
<name>A0AA44JB45_AGRTU</name>
<proteinExistence type="predicted"/>
<protein>
    <submittedName>
        <fullName evidence="1">Endonuclease</fullName>
    </submittedName>
</protein>
<dbReference type="GO" id="GO:0004519">
    <property type="term" value="F:endonuclease activity"/>
    <property type="evidence" value="ECO:0007669"/>
    <property type="project" value="UniProtKB-KW"/>
</dbReference>
<evidence type="ECO:0000313" key="2">
    <source>
        <dbReference type="Proteomes" id="UP000702952"/>
    </source>
</evidence>
<keyword evidence="1" id="KW-0540">Nuclease</keyword>
<keyword evidence="1" id="KW-0378">Hydrolase</keyword>
<keyword evidence="1" id="KW-0255">Endonuclease</keyword>
<dbReference type="EMBL" id="JAAMAY010000030">
    <property type="protein sequence ID" value="NTC30267.1"/>
    <property type="molecule type" value="Genomic_DNA"/>
</dbReference>
<organism evidence="1 2">
    <name type="scientific">Agrobacterium tumefaciens</name>
    <dbReference type="NCBI Taxonomy" id="358"/>
    <lineage>
        <taxon>Bacteria</taxon>
        <taxon>Pseudomonadati</taxon>
        <taxon>Pseudomonadota</taxon>
        <taxon>Alphaproteobacteria</taxon>
        <taxon>Hyphomicrobiales</taxon>
        <taxon>Rhizobiaceae</taxon>
        <taxon>Rhizobium/Agrobacterium group</taxon>
        <taxon>Agrobacterium</taxon>
        <taxon>Agrobacterium tumefaciens complex</taxon>
    </lineage>
</organism>
<dbReference type="AlphaFoldDB" id="A0AA44JB45"/>